<keyword evidence="2" id="KW-1185">Reference proteome</keyword>
<dbReference type="EMBL" id="BPQH01000012">
    <property type="protein sequence ID" value="GJD51061.1"/>
    <property type="molecule type" value="Genomic_DNA"/>
</dbReference>
<protein>
    <recommendedName>
        <fullName evidence="3">Calcineurin-like phosphoesterase domain-containing protein</fullName>
    </recommendedName>
</protein>
<dbReference type="Proteomes" id="UP001055167">
    <property type="component" value="Unassembled WGS sequence"/>
</dbReference>
<reference evidence="1" key="2">
    <citation type="submission" date="2021-08" db="EMBL/GenBank/DDBJ databases">
        <authorList>
            <person name="Tani A."/>
            <person name="Ola A."/>
            <person name="Ogura Y."/>
            <person name="Katsura K."/>
            <person name="Hayashi T."/>
        </authorList>
    </citation>
    <scope>NUCLEOTIDE SEQUENCE</scope>
    <source>
        <strain evidence="1">KCTC 52305</strain>
    </source>
</reference>
<evidence type="ECO:0000313" key="2">
    <source>
        <dbReference type="Proteomes" id="UP001055167"/>
    </source>
</evidence>
<organism evidence="1 2">
    <name type="scientific">Methylobacterium crusticola</name>
    <dbReference type="NCBI Taxonomy" id="1697972"/>
    <lineage>
        <taxon>Bacteria</taxon>
        <taxon>Pseudomonadati</taxon>
        <taxon>Pseudomonadota</taxon>
        <taxon>Alphaproteobacteria</taxon>
        <taxon>Hyphomicrobiales</taxon>
        <taxon>Methylobacteriaceae</taxon>
        <taxon>Methylobacterium</taxon>
    </lineage>
</organism>
<evidence type="ECO:0000313" key="1">
    <source>
        <dbReference type="EMBL" id="GJD51061.1"/>
    </source>
</evidence>
<dbReference type="SUPFAM" id="SSF56300">
    <property type="entry name" value="Metallo-dependent phosphatases"/>
    <property type="match status" value="1"/>
</dbReference>
<proteinExistence type="predicted"/>
<reference evidence="1" key="1">
    <citation type="journal article" date="2021" name="Front. Microbiol.">
        <title>Comprehensive Comparative Genomics and Phenotyping of Methylobacterium Species.</title>
        <authorList>
            <person name="Alessa O."/>
            <person name="Ogura Y."/>
            <person name="Fujitani Y."/>
            <person name="Takami H."/>
            <person name="Hayashi T."/>
            <person name="Sahin N."/>
            <person name="Tani A."/>
        </authorList>
    </citation>
    <scope>NUCLEOTIDE SEQUENCE</scope>
    <source>
        <strain evidence="1">KCTC 52305</strain>
    </source>
</reference>
<name>A0ABQ4R082_9HYPH</name>
<comment type="caution">
    <text evidence="1">The sequence shown here is derived from an EMBL/GenBank/DDBJ whole genome shotgun (WGS) entry which is preliminary data.</text>
</comment>
<dbReference type="RefSeq" id="WP_128562145.1">
    <property type="nucleotide sequence ID" value="NZ_BPQH01000012.1"/>
</dbReference>
<accession>A0ABQ4R082</accession>
<gene>
    <name evidence="1" type="ORF">OPKNFCMD_3812</name>
</gene>
<sequence>MPLKTTPDQAAREIAAIEAALRAGHPGQRLPGGPRKGAHVAAAEVLGVDASSLRARVGWPGQTGRHARDHGLSVDWSLDHVTHAAAARGELGTDPVLPGYAIKRVSTQRDGEGATEREWVTQAKAPGKAAPLPPGHVVKGVSRLLDGEGRTLAEWVKTREGMSPADMVAAIREAFTGFSERAEPAPGPAAVEADLANVLVCPDFHLGLLTWKDEVGANWDLKIAQTTIDAAVARLVDAVPAAGQAVVLGLGDLLHSDGYDPLTARSKNVLDVDGRYPKILKAATRLMIGIVSRALARHERVLVRILPGNHDAESAIAVSLALALYYEGDPRVTVDDDPGYFWWWSHGATLLGATHGDAAKMADLPLIMATRNPEAWGRSKYRQIFTGHVHTKTAVEVSGVTVESFQTPIPADAWHHKQGYGATRSLTAITLDKARGEVARTKVNVL</sequence>
<evidence type="ECO:0008006" key="3">
    <source>
        <dbReference type="Google" id="ProtNLM"/>
    </source>
</evidence>
<dbReference type="InterPro" id="IPR029052">
    <property type="entry name" value="Metallo-depent_PP-like"/>
</dbReference>